<sequence length="167" mass="18048">MKKNGVKIAGAMLSLLIAFSSASVQAQSCAQSPSCESLGYNLTSTSECIGTALKCPFDNRYNCVTANDVINKMGPDYTRRKRLNRGIGSHARDPITIGRDENTSSCGWVYVSGGTNADTGEPVSRLTLNGTDYEYGDHYTPLFFVKGGDVVQGSTVQKIYFMPCKGY</sequence>
<comment type="caution">
    <text evidence="2">The sequence shown here is derived from an EMBL/GenBank/DDBJ whole genome shotgun (WGS) entry which is preliminary data.</text>
</comment>
<gene>
    <name evidence="2" type="ORF">IAD20_03305</name>
</gene>
<reference evidence="2" key="1">
    <citation type="submission" date="2020-10" db="EMBL/GenBank/DDBJ databases">
        <authorList>
            <person name="Gilroy R."/>
        </authorList>
    </citation>
    <scope>NUCLEOTIDE SEQUENCE</scope>
    <source>
        <strain evidence="2">ChiW3-316</strain>
    </source>
</reference>
<dbReference type="Proteomes" id="UP000824107">
    <property type="component" value="Unassembled WGS sequence"/>
</dbReference>
<evidence type="ECO:0000313" key="3">
    <source>
        <dbReference type="Proteomes" id="UP000824107"/>
    </source>
</evidence>
<evidence type="ECO:0000256" key="1">
    <source>
        <dbReference type="SAM" id="SignalP"/>
    </source>
</evidence>
<protein>
    <recommendedName>
        <fullName evidence="4">Secreted protein</fullName>
    </recommendedName>
</protein>
<proteinExistence type="predicted"/>
<reference evidence="2" key="2">
    <citation type="journal article" date="2021" name="PeerJ">
        <title>Extensive microbial diversity within the chicken gut microbiome revealed by metagenomics and culture.</title>
        <authorList>
            <person name="Gilroy R."/>
            <person name="Ravi A."/>
            <person name="Getino M."/>
            <person name="Pursley I."/>
            <person name="Horton D.L."/>
            <person name="Alikhan N.F."/>
            <person name="Baker D."/>
            <person name="Gharbi K."/>
            <person name="Hall N."/>
            <person name="Watson M."/>
            <person name="Adriaenssens E.M."/>
            <person name="Foster-Nyarko E."/>
            <person name="Jarju S."/>
            <person name="Secka A."/>
            <person name="Antonio M."/>
            <person name="Oren A."/>
            <person name="Chaudhuri R.R."/>
            <person name="La Ragione R."/>
            <person name="Hildebrand F."/>
            <person name="Pallen M.J."/>
        </authorList>
    </citation>
    <scope>NUCLEOTIDE SEQUENCE</scope>
    <source>
        <strain evidence="2">ChiW3-316</strain>
    </source>
</reference>
<keyword evidence="1" id="KW-0732">Signal</keyword>
<dbReference type="AlphaFoldDB" id="A0A9D1SAN5"/>
<accession>A0A9D1SAN5</accession>
<evidence type="ECO:0008006" key="4">
    <source>
        <dbReference type="Google" id="ProtNLM"/>
    </source>
</evidence>
<organism evidence="2 3">
    <name type="scientific">Candidatus Scatocola faecipullorum</name>
    <dbReference type="NCBI Taxonomy" id="2840917"/>
    <lineage>
        <taxon>Bacteria</taxon>
        <taxon>Pseudomonadati</taxon>
        <taxon>Pseudomonadota</taxon>
        <taxon>Alphaproteobacteria</taxon>
        <taxon>Rhodospirillales</taxon>
        <taxon>Rhodospirillaceae</taxon>
        <taxon>Rhodospirillaceae incertae sedis</taxon>
        <taxon>Candidatus Scatocola</taxon>
    </lineage>
</organism>
<name>A0A9D1SAN5_9PROT</name>
<evidence type="ECO:0000313" key="2">
    <source>
        <dbReference type="EMBL" id="HIU53090.1"/>
    </source>
</evidence>
<feature type="chain" id="PRO_5039263624" description="Secreted protein" evidence="1">
    <location>
        <begin position="27"/>
        <end position="167"/>
    </location>
</feature>
<feature type="signal peptide" evidence="1">
    <location>
        <begin position="1"/>
        <end position="26"/>
    </location>
</feature>
<dbReference type="EMBL" id="DVNC01000023">
    <property type="protein sequence ID" value="HIU53090.1"/>
    <property type="molecule type" value="Genomic_DNA"/>
</dbReference>